<dbReference type="PROSITE" id="PS50234">
    <property type="entry name" value="VWFA"/>
    <property type="match status" value="1"/>
</dbReference>
<evidence type="ECO:0000259" key="1">
    <source>
        <dbReference type="PROSITE" id="PS50234"/>
    </source>
</evidence>
<accession>G2LGC9</accession>
<name>G2LGC9_CHLTF</name>
<dbReference type="CDD" id="cd00198">
    <property type="entry name" value="vWFA"/>
    <property type="match status" value="1"/>
</dbReference>
<organism evidence="2 3">
    <name type="scientific">Chloracidobacterium thermophilum (strain B)</name>
    <dbReference type="NCBI Taxonomy" id="981222"/>
    <lineage>
        <taxon>Bacteria</taxon>
        <taxon>Pseudomonadati</taxon>
        <taxon>Acidobacteriota</taxon>
        <taxon>Terriglobia</taxon>
        <taxon>Terriglobales</taxon>
        <taxon>Acidobacteriaceae</taxon>
        <taxon>Chloracidobacterium</taxon>
    </lineage>
</organism>
<dbReference type="RefSeq" id="WP_014100379.1">
    <property type="nucleotide sequence ID" value="NC_016024.1"/>
</dbReference>
<evidence type="ECO:0000313" key="3">
    <source>
        <dbReference type="Proteomes" id="UP000006791"/>
    </source>
</evidence>
<dbReference type="Gene3D" id="3.40.50.410">
    <property type="entry name" value="von Willebrand factor, type A domain"/>
    <property type="match status" value="1"/>
</dbReference>
<dbReference type="SUPFAM" id="SSF53300">
    <property type="entry name" value="vWA-like"/>
    <property type="match status" value="1"/>
</dbReference>
<gene>
    <name evidence="2" type="ordered locus">Cabther_A1896</name>
</gene>
<evidence type="ECO:0000313" key="2">
    <source>
        <dbReference type="EMBL" id="AEP12642.1"/>
    </source>
</evidence>
<sequence>MRLSNRLTLCSGIRPERLPRRAFLLRAGLGLLCGLGLGRDACQPVWGQSGRVGDSPVPYLSLTVIAQVPTPEAPPTRLTTTDLTLYDAGVEQVIESIEPDPSAATIVFLADNSATFQVEVGDMEQKARSLIRELFTGDRLMLVGYAKAPEILCDLTDDAAQLVAGAKLFRKSSVPHLYDALLAVTEDVFRPATTVSKRVIVLLSDGYDESSQTSFDAALAALQSADVVVYALQAPDRTYGAPRAKRLGPKPAEALRRLTEETGGRSFKLDETQAAAVLTDEVRRRWFRLRYRPQGVNSTTARRLFLVAASEQVVLRTKKSQPPASTILK</sequence>
<dbReference type="InterPro" id="IPR036465">
    <property type="entry name" value="vWFA_dom_sf"/>
</dbReference>
<dbReference type="AlphaFoldDB" id="G2LGC9"/>
<dbReference type="InterPro" id="IPR002035">
    <property type="entry name" value="VWF_A"/>
</dbReference>
<feature type="domain" description="VWFA" evidence="1">
    <location>
        <begin position="105"/>
        <end position="282"/>
    </location>
</feature>
<dbReference type="Proteomes" id="UP000006791">
    <property type="component" value="Chromosome 1"/>
</dbReference>
<reference evidence="2 3" key="1">
    <citation type="journal article" date="2012" name="Environ. Microbiol.">
        <title>Complete genome of Candidatus Chloracidobacterium thermophilum, a chlorophyll-based photoheterotroph belonging to the phylum Acidobacteria.</title>
        <authorList>
            <person name="Garcia Costas A.M."/>
            <person name="Liu Z."/>
            <person name="Tomsho L.P."/>
            <person name="Schuster S.C."/>
            <person name="Ward D.M."/>
            <person name="Bryant D.A."/>
        </authorList>
    </citation>
    <scope>NUCLEOTIDE SEQUENCE [LARGE SCALE GENOMIC DNA]</scope>
    <source>
        <strain evidence="2 3">B</strain>
    </source>
</reference>
<dbReference type="Pfam" id="PF00092">
    <property type="entry name" value="VWA"/>
    <property type="match status" value="1"/>
</dbReference>
<keyword evidence="3" id="KW-1185">Reference proteome</keyword>
<dbReference type="KEGG" id="ctm:Cabther_A1896"/>
<protein>
    <submittedName>
        <fullName evidence="2">von Willebrand factor type A domain protein</fullName>
    </submittedName>
</protein>
<dbReference type="HOGENOM" id="CLU_843837_0_0_0"/>
<proteinExistence type="predicted"/>
<dbReference type="STRING" id="981222.Cabther_A1896"/>
<dbReference type="EMBL" id="CP002514">
    <property type="protein sequence ID" value="AEP12642.1"/>
    <property type="molecule type" value="Genomic_DNA"/>
</dbReference>